<reference evidence="8" key="1">
    <citation type="submission" date="2021-01" db="EMBL/GenBank/DDBJ databases">
        <title>Adiantum capillus-veneris genome.</title>
        <authorList>
            <person name="Fang Y."/>
            <person name="Liao Q."/>
        </authorList>
    </citation>
    <scope>NUCLEOTIDE SEQUENCE</scope>
    <source>
        <strain evidence="8">H3</strain>
        <tissue evidence="8">Leaf</tissue>
    </source>
</reference>
<evidence type="ECO:0000313" key="9">
    <source>
        <dbReference type="Proteomes" id="UP000886520"/>
    </source>
</evidence>
<evidence type="ECO:0000259" key="7">
    <source>
        <dbReference type="PROSITE" id="PS50811"/>
    </source>
</evidence>
<comment type="subcellular location">
    <subcellularLocation>
        <location evidence="1">Nucleus</location>
    </subcellularLocation>
</comment>
<keyword evidence="2" id="KW-0805">Transcription regulation</keyword>
<evidence type="ECO:0000256" key="5">
    <source>
        <dbReference type="ARBA" id="ARBA00023242"/>
    </source>
</evidence>
<evidence type="ECO:0000256" key="4">
    <source>
        <dbReference type="ARBA" id="ARBA00023163"/>
    </source>
</evidence>
<evidence type="ECO:0000313" key="8">
    <source>
        <dbReference type="EMBL" id="KAI5067485.1"/>
    </source>
</evidence>
<dbReference type="Proteomes" id="UP000886520">
    <property type="component" value="Chromosome 17"/>
</dbReference>
<proteinExistence type="predicted"/>
<evidence type="ECO:0000256" key="6">
    <source>
        <dbReference type="SAM" id="MobiDB-lite"/>
    </source>
</evidence>
<feature type="compositionally biased region" description="Low complexity" evidence="6">
    <location>
        <begin position="158"/>
        <end position="167"/>
    </location>
</feature>
<dbReference type="Gene3D" id="2.20.25.80">
    <property type="entry name" value="WRKY domain"/>
    <property type="match status" value="1"/>
</dbReference>
<feature type="compositionally biased region" description="Polar residues" evidence="6">
    <location>
        <begin position="111"/>
        <end position="120"/>
    </location>
</feature>
<dbReference type="SUPFAM" id="SSF118290">
    <property type="entry name" value="WRKY DNA-binding domain"/>
    <property type="match status" value="1"/>
</dbReference>
<dbReference type="EMBL" id="JABFUD020000017">
    <property type="protein sequence ID" value="KAI5067485.1"/>
    <property type="molecule type" value="Genomic_DNA"/>
</dbReference>
<sequence length="461" mass="50057">MAATQTLDYCNFAKLQRDHDVHEAASAGLENFHRLVQLLSEHQHIEQHELDQSKDIGGCSTVADETLSQFKRVVSLLGRSGHARFRKGPRASSSIATSLSDMQVEAVSKAASTSKESTPTAHIDIADNGSMNGGRLFRPQPTSSLLPQTVKQLSPQGSSSVSVTCSSDAPHAASPTAFSPVVSTSQHGLPVVPTQKHQQSTMPPVAQHHYAIKPTLQQKSQMTIPSQNTGRSVDVSGVYTAPSMRQNVQPAYIACHNSSGPNNIIKSMQPPISLHAQNPYSDGYIRNSETSSMCTQSFSTTTNSFMSSLSIAGSVSDKHPVFHHAFGNIGMGGHPPISSTGKCGKRLDDQSGGRCNSSGRCHCSKRRKSRDRTVIRVPAISSKMADIPADDYSWRKYGQKPIKGSPHPRSYYKCSSVRGCSARKYVERASDDSSMLIVTYEGEHNHFQRPYDSANNMMVQV</sequence>
<keyword evidence="4" id="KW-0804">Transcription</keyword>
<gene>
    <name evidence="8" type="ORF">GOP47_0018013</name>
</gene>
<dbReference type="AlphaFoldDB" id="A0A9D4UGQ8"/>
<feature type="domain" description="WRKY" evidence="7">
    <location>
        <begin position="383"/>
        <end position="446"/>
    </location>
</feature>
<accession>A0A9D4UGQ8</accession>
<dbReference type="OrthoDB" id="1922348at2759"/>
<dbReference type="GO" id="GO:0043565">
    <property type="term" value="F:sequence-specific DNA binding"/>
    <property type="evidence" value="ECO:0007669"/>
    <property type="project" value="InterPro"/>
</dbReference>
<dbReference type="FunFam" id="2.20.25.80:FF:000004">
    <property type="entry name" value="WRKY transcription factor 65"/>
    <property type="match status" value="1"/>
</dbReference>
<keyword evidence="5" id="KW-0539">Nucleus</keyword>
<evidence type="ECO:0000256" key="3">
    <source>
        <dbReference type="ARBA" id="ARBA00023125"/>
    </source>
</evidence>
<comment type="caution">
    <text evidence="8">The sequence shown here is derived from an EMBL/GenBank/DDBJ whole genome shotgun (WGS) entry which is preliminary data.</text>
</comment>
<dbReference type="InterPro" id="IPR003657">
    <property type="entry name" value="WRKY_dom"/>
</dbReference>
<dbReference type="InterPro" id="IPR018872">
    <property type="entry name" value="Zn-cluster-dom"/>
</dbReference>
<dbReference type="InterPro" id="IPR036576">
    <property type="entry name" value="WRKY_dom_sf"/>
</dbReference>
<dbReference type="InterPro" id="IPR044810">
    <property type="entry name" value="WRKY_plant"/>
</dbReference>
<dbReference type="PROSITE" id="PS50811">
    <property type="entry name" value="WRKY"/>
    <property type="match status" value="1"/>
</dbReference>
<dbReference type="Pfam" id="PF03106">
    <property type="entry name" value="WRKY"/>
    <property type="match status" value="1"/>
</dbReference>
<dbReference type="GO" id="GO:0003700">
    <property type="term" value="F:DNA-binding transcription factor activity"/>
    <property type="evidence" value="ECO:0007669"/>
    <property type="project" value="InterPro"/>
</dbReference>
<keyword evidence="9" id="KW-1185">Reference proteome</keyword>
<name>A0A9D4UGQ8_ADICA</name>
<organism evidence="8 9">
    <name type="scientific">Adiantum capillus-veneris</name>
    <name type="common">Maidenhair fern</name>
    <dbReference type="NCBI Taxonomy" id="13818"/>
    <lineage>
        <taxon>Eukaryota</taxon>
        <taxon>Viridiplantae</taxon>
        <taxon>Streptophyta</taxon>
        <taxon>Embryophyta</taxon>
        <taxon>Tracheophyta</taxon>
        <taxon>Polypodiopsida</taxon>
        <taxon>Polypodiidae</taxon>
        <taxon>Polypodiales</taxon>
        <taxon>Pteridineae</taxon>
        <taxon>Pteridaceae</taxon>
        <taxon>Vittarioideae</taxon>
        <taxon>Adiantum</taxon>
    </lineage>
</organism>
<dbReference type="GO" id="GO:0005634">
    <property type="term" value="C:nucleus"/>
    <property type="evidence" value="ECO:0007669"/>
    <property type="project" value="UniProtKB-SubCell"/>
</dbReference>
<keyword evidence="3" id="KW-0238">DNA-binding</keyword>
<evidence type="ECO:0000256" key="2">
    <source>
        <dbReference type="ARBA" id="ARBA00023015"/>
    </source>
</evidence>
<feature type="region of interest" description="Disordered" evidence="6">
    <location>
        <begin position="111"/>
        <end position="131"/>
    </location>
</feature>
<dbReference type="Pfam" id="PF10533">
    <property type="entry name" value="Plant_zn_clust"/>
    <property type="match status" value="1"/>
</dbReference>
<feature type="region of interest" description="Disordered" evidence="6">
    <location>
        <begin position="153"/>
        <end position="181"/>
    </location>
</feature>
<evidence type="ECO:0000256" key="1">
    <source>
        <dbReference type="ARBA" id="ARBA00004123"/>
    </source>
</evidence>
<dbReference type="SMART" id="SM00774">
    <property type="entry name" value="WRKY"/>
    <property type="match status" value="1"/>
</dbReference>
<dbReference type="PANTHER" id="PTHR31282">
    <property type="entry name" value="WRKY TRANSCRIPTION FACTOR 21-RELATED"/>
    <property type="match status" value="1"/>
</dbReference>
<protein>
    <recommendedName>
        <fullName evidence="7">WRKY domain-containing protein</fullName>
    </recommendedName>
</protein>